<keyword evidence="3" id="KW-1185">Reference proteome</keyword>
<proteinExistence type="predicted"/>
<evidence type="ECO:0000256" key="1">
    <source>
        <dbReference type="SAM" id="Phobius"/>
    </source>
</evidence>
<feature type="transmembrane region" description="Helical" evidence="1">
    <location>
        <begin position="49"/>
        <end position="67"/>
    </location>
</feature>
<keyword evidence="1" id="KW-0812">Transmembrane</keyword>
<organism evidence="2 3">
    <name type="scientific">Pontibacter aydingkolensis</name>
    <dbReference type="NCBI Taxonomy" id="1911536"/>
    <lineage>
        <taxon>Bacteria</taxon>
        <taxon>Pseudomonadati</taxon>
        <taxon>Bacteroidota</taxon>
        <taxon>Cytophagia</taxon>
        <taxon>Cytophagales</taxon>
        <taxon>Hymenobacteraceae</taxon>
        <taxon>Pontibacter</taxon>
    </lineage>
</organism>
<dbReference type="RefSeq" id="WP_219877490.1">
    <property type="nucleotide sequence ID" value="NZ_JAHYXK010000008.1"/>
</dbReference>
<evidence type="ECO:0000313" key="2">
    <source>
        <dbReference type="EMBL" id="MBW7467609.1"/>
    </source>
</evidence>
<name>A0ABS7CUS8_9BACT</name>
<gene>
    <name evidence="2" type="ORF">K0O23_11075</name>
</gene>
<feature type="transmembrane region" description="Helical" evidence="1">
    <location>
        <begin position="12"/>
        <end position="37"/>
    </location>
</feature>
<comment type="caution">
    <text evidence="2">The sequence shown here is derived from an EMBL/GenBank/DDBJ whole genome shotgun (WGS) entry which is preliminary data.</text>
</comment>
<sequence>MKTHTIAHSPKFTIFLKFWLLILFVMLLMGAIFYLFLNQGEPLTDYLKSSGLILFILPLINGIIGALNGRTHTFTITEVDDTAYVANWAVGLLQKNGMRIKSKHQNQTVLEPTSSFLRWLGNRFGTEEASISFTENEVIIAGNGKCVDVVDTKVKFGRVAFQNQPYNHS</sequence>
<reference evidence="2 3" key="1">
    <citation type="journal article" date="2016" name="Int. J. Syst. Evol. Microbiol.">
        <title>Pontibacter aydingkolensis sp. nov., isolated from soil of a salt lake.</title>
        <authorList>
            <person name="Osman G."/>
            <person name="Zhang T."/>
            <person name="Lou K."/>
            <person name="Gao Y."/>
            <person name="Chang W."/>
            <person name="Lin Q."/>
            <person name="Yang H.M."/>
            <person name="Huo X.D."/>
            <person name="Wang N."/>
        </authorList>
    </citation>
    <scope>NUCLEOTIDE SEQUENCE [LARGE SCALE GENOMIC DNA]</scope>
    <source>
        <strain evidence="2 3">KACC 19255</strain>
    </source>
</reference>
<keyword evidence="1" id="KW-0472">Membrane</keyword>
<keyword evidence="1" id="KW-1133">Transmembrane helix</keyword>
<evidence type="ECO:0000313" key="3">
    <source>
        <dbReference type="Proteomes" id="UP000813018"/>
    </source>
</evidence>
<dbReference type="EMBL" id="JAHYXK010000008">
    <property type="protein sequence ID" value="MBW7467609.1"/>
    <property type="molecule type" value="Genomic_DNA"/>
</dbReference>
<accession>A0ABS7CUS8</accession>
<protein>
    <submittedName>
        <fullName evidence="2">Uncharacterized protein</fullName>
    </submittedName>
</protein>
<dbReference type="Proteomes" id="UP000813018">
    <property type="component" value="Unassembled WGS sequence"/>
</dbReference>